<dbReference type="PANTHER" id="PTHR42734:SF17">
    <property type="entry name" value="METAL TRANSPORT SYSTEM ATP-BINDING PROTEIN TM_0124-RELATED"/>
    <property type="match status" value="1"/>
</dbReference>
<dbReference type="InterPro" id="IPR027417">
    <property type="entry name" value="P-loop_NTPase"/>
</dbReference>
<comment type="similarity">
    <text evidence="1">Belongs to the ABC transporter superfamily.</text>
</comment>
<reference evidence="6 7" key="1">
    <citation type="submission" date="2018-03" db="EMBL/GenBank/DDBJ databases">
        <title>Genome sequence of Clostridium vincentii DSM 10228.</title>
        <authorList>
            <person name="Poehlein A."/>
            <person name="Daniel R."/>
        </authorList>
    </citation>
    <scope>NUCLEOTIDE SEQUENCE [LARGE SCALE GENOMIC DNA]</scope>
    <source>
        <strain evidence="6 7">DSM 10228</strain>
    </source>
</reference>
<name>A0A2T0BB12_9CLOT</name>
<evidence type="ECO:0000259" key="5">
    <source>
        <dbReference type="PROSITE" id="PS50893"/>
    </source>
</evidence>
<dbReference type="SMART" id="SM00382">
    <property type="entry name" value="AAA"/>
    <property type="match status" value="1"/>
</dbReference>
<keyword evidence="6" id="KW-0378">Hydrolase</keyword>
<dbReference type="InterPro" id="IPR003593">
    <property type="entry name" value="AAA+_ATPase"/>
</dbReference>
<dbReference type="EMBL" id="PVXQ01000037">
    <property type="protein sequence ID" value="PRR81032.1"/>
    <property type="molecule type" value="Genomic_DNA"/>
</dbReference>
<dbReference type="InterPro" id="IPR003439">
    <property type="entry name" value="ABC_transporter-like_ATP-bd"/>
</dbReference>
<dbReference type="PANTHER" id="PTHR42734">
    <property type="entry name" value="METAL TRANSPORT SYSTEM ATP-BINDING PROTEIN TM_0124-RELATED"/>
    <property type="match status" value="1"/>
</dbReference>
<dbReference type="Proteomes" id="UP000239471">
    <property type="component" value="Unassembled WGS sequence"/>
</dbReference>
<dbReference type="InterPro" id="IPR050153">
    <property type="entry name" value="Metal_Ion_Import_ABC"/>
</dbReference>
<evidence type="ECO:0000313" key="7">
    <source>
        <dbReference type="Proteomes" id="UP000239471"/>
    </source>
</evidence>
<keyword evidence="7" id="KW-1185">Reference proteome</keyword>
<dbReference type="InterPro" id="IPR017871">
    <property type="entry name" value="ABC_transporter-like_CS"/>
</dbReference>
<dbReference type="PROSITE" id="PS00211">
    <property type="entry name" value="ABC_TRANSPORTER_1"/>
    <property type="match status" value="1"/>
</dbReference>
<evidence type="ECO:0000256" key="4">
    <source>
        <dbReference type="ARBA" id="ARBA00022840"/>
    </source>
</evidence>
<dbReference type="OrthoDB" id="9806726at2"/>
<dbReference type="AlphaFoldDB" id="A0A2T0BB12"/>
<keyword evidence="3" id="KW-0547">Nucleotide-binding</keyword>
<dbReference type="Gene3D" id="3.40.50.300">
    <property type="entry name" value="P-loop containing nucleotide triphosphate hydrolases"/>
    <property type="match status" value="1"/>
</dbReference>
<feature type="domain" description="ABC transporter" evidence="5">
    <location>
        <begin position="4"/>
        <end position="236"/>
    </location>
</feature>
<dbReference type="GO" id="GO:0005524">
    <property type="term" value="F:ATP binding"/>
    <property type="evidence" value="ECO:0007669"/>
    <property type="project" value="UniProtKB-KW"/>
</dbReference>
<proteinExistence type="inferred from homology"/>
<protein>
    <submittedName>
        <fullName evidence="6">High-affinity zinc uptake system ATP-binding protein ZnuC</fullName>
        <ecNumber evidence="6">3.6.3.-</ecNumber>
    </submittedName>
</protein>
<evidence type="ECO:0000256" key="1">
    <source>
        <dbReference type="ARBA" id="ARBA00005417"/>
    </source>
</evidence>
<keyword evidence="4 6" id="KW-0067">ATP-binding</keyword>
<dbReference type="RefSeq" id="WP_106060710.1">
    <property type="nucleotide sequence ID" value="NZ_PVXQ01000037.1"/>
</dbReference>
<evidence type="ECO:0000256" key="2">
    <source>
        <dbReference type="ARBA" id="ARBA00022448"/>
    </source>
</evidence>
<dbReference type="EC" id="3.6.3.-" evidence="6"/>
<evidence type="ECO:0000313" key="6">
    <source>
        <dbReference type="EMBL" id="PRR81032.1"/>
    </source>
</evidence>
<sequence length="254" mass="28596">MNAVEIQNLSVNYEELSALKDINITIKDKEFVAILGPNGGGKSTLLKAILGLIKPSSGQIKVYGKNPQDKRNSIGYVPQFTKFEKSFPIDVIDVVLMGRLKFGMNFFHKYSKEDIEFAENIMNMLDIYELKNRQIGQLSGGQMQKVLIARALCTEPKLLLLDEPTASVDVESKTSIYSLLKDLNKNITILVVTHDTGFVFSYVDKIACLNQKLFYHGEPELDKNIMDKVYGCPVDVIAHGEIPHRVFRNHQEGN</sequence>
<dbReference type="GO" id="GO:0016887">
    <property type="term" value="F:ATP hydrolysis activity"/>
    <property type="evidence" value="ECO:0007669"/>
    <property type="project" value="InterPro"/>
</dbReference>
<dbReference type="FunFam" id="3.40.50.300:FF:000134">
    <property type="entry name" value="Iron-enterobactin ABC transporter ATP-binding protein"/>
    <property type="match status" value="1"/>
</dbReference>
<dbReference type="CDD" id="cd03235">
    <property type="entry name" value="ABC_Metallic_Cations"/>
    <property type="match status" value="1"/>
</dbReference>
<organism evidence="6 7">
    <name type="scientific">Clostridium vincentii</name>
    <dbReference type="NCBI Taxonomy" id="52704"/>
    <lineage>
        <taxon>Bacteria</taxon>
        <taxon>Bacillati</taxon>
        <taxon>Bacillota</taxon>
        <taxon>Clostridia</taxon>
        <taxon>Eubacteriales</taxon>
        <taxon>Clostridiaceae</taxon>
        <taxon>Clostridium</taxon>
    </lineage>
</organism>
<dbReference type="PROSITE" id="PS50893">
    <property type="entry name" value="ABC_TRANSPORTER_2"/>
    <property type="match status" value="1"/>
</dbReference>
<accession>A0A2T0BB12</accession>
<gene>
    <name evidence="6" type="primary">znuC_3</name>
    <name evidence="6" type="ORF">CLVI_27900</name>
</gene>
<dbReference type="SUPFAM" id="SSF52540">
    <property type="entry name" value="P-loop containing nucleoside triphosphate hydrolases"/>
    <property type="match status" value="1"/>
</dbReference>
<dbReference type="Pfam" id="PF00005">
    <property type="entry name" value="ABC_tran"/>
    <property type="match status" value="1"/>
</dbReference>
<keyword evidence="2" id="KW-0813">Transport</keyword>
<comment type="caution">
    <text evidence="6">The sequence shown here is derived from an EMBL/GenBank/DDBJ whole genome shotgun (WGS) entry which is preliminary data.</text>
</comment>
<evidence type="ECO:0000256" key="3">
    <source>
        <dbReference type="ARBA" id="ARBA00022741"/>
    </source>
</evidence>